<protein>
    <submittedName>
        <fullName evidence="1">Uncharacterized protein</fullName>
    </submittedName>
</protein>
<gene>
    <name evidence="1" type="ORF">BaOVIS_015930</name>
</gene>
<sequence>MSNIDGFPDEAEFTKRTASWRRLFKFKEVVVVGNSSTSKQTVAKKLNISSKTENENDKALRDLQNRETMVINSCDVTFEKMCSSGPSTEVKTGVEPVWKDPAIKHGARLGYPSDENVALGKNAESPEEGLQSSPPLIQGELTECHGDDPNSGDTMQIRRCDSKEFGYDYNDENLYQSARLCKSAPNLTTIGIDCKRGHCEACEKEELDEHKEYILKNLYFDVHGHHVNKEYDDEHLDGSTYTQGNILDEQVGYFQVNDSDAPQPLVTPIDITRASMIYRERRIPDNLVTCNPMSACLRDRFLTIFERLMLLLTRRTTGRLPRYIRRDSTVPSASRTTRRFGFANINLFKRRMHKQLSSSTNVLTVTSSSDSNSSYETDGTAVEQSNTVDECSISRHSSLYADNLRLHGVITLQKRLITLLRRQVNNNSRTRYIPTYTYIKQNKNKIIVH</sequence>
<reference evidence="1" key="1">
    <citation type="submission" date="2019-12" db="EMBL/GenBank/DDBJ databases">
        <title>Genome sequence of Babesia ovis.</title>
        <authorList>
            <person name="Yamagishi J."/>
            <person name="Sevinc F."/>
            <person name="Xuan X."/>
        </authorList>
    </citation>
    <scope>NUCLEOTIDE SEQUENCE</scope>
    <source>
        <strain evidence="1">Selcuk</strain>
    </source>
</reference>
<proteinExistence type="predicted"/>
<dbReference type="EMBL" id="BLIY01000010">
    <property type="protein sequence ID" value="GFE54189.1"/>
    <property type="molecule type" value="Genomic_DNA"/>
</dbReference>
<accession>A0A9W5TE39</accession>
<comment type="caution">
    <text evidence="1">The sequence shown here is derived from an EMBL/GenBank/DDBJ whole genome shotgun (WGS) entry which is preliminary data.</text>
</comment>
<name>A0A9W5TE39_BABOV</name>
<dbReference type="OrthoDB" id="10684681at2759"/>
<dbReference type="AlphaFoldDB" id="A0A9W5TE39"/>
<dbReference type="Proteomes" id="UP001057455">
    <property type="component" value="Unassembled WGS sequence"/>
</dbReference>
<organism evidence="1 2">
    <name type="scientific">Babesia ovis</name>
    <dbReference type="NCBI Taxonomy" id="5869"/>
    <lineage>
        <taxon>Eukaryota</taxon>
        <taxon>Sar</taxon>
        <taxon>Alveolata</taxon>
        <taxon>Apicomplexa</taxon>
        <taxon>Aconoidasida</taxon>
        <taxon>Piroplasmida</taxon>
        <taxon>Babesiidae</taxon>
        <taxon>Babesia</taxon>
    </lineage>
</organism>
<evidence type="ECO:0000313" key="2">
    <source>
        <dbReference type="Proteomes" id="UP001057455"/>
    </source>
</evidence>
<keyword evidence="2" id="KW-1185">Reference proteome</keyword>
<evidence type="ECO:0000313" key="1">
    <source>
        <dbReference type="EMBL" id="GFE54189.1"/>
    </source>
</evidence>